<evidence type="ECO:0000256" key="5">
    <source>
        <dbReference type="ARBA" id="ARBA00022692"/>
    </source>
</evidence>
<dbReference type="GO" id="GO:0005886">
    <property type="term" value="C:plasma membrane"/>
    <property type="evidence" value="ECO:0007669"/>
    <property type="project" value="UniProtKB-SubCell"/>
</dbReference>
<feature type="transmembrane region" description="Helical" evidence="8">
    <location>
        <begin position="14"/>
        <end position="36"/>
    </location>
</feature>
<keyword evidence="11" id="KW-1185">Reference proteome</keyword>
<reference evidence="10 11" key="1">
    <citation type="submission" date="2016-06" db="EMBL/GenBank/DDBJ databases">
        <authorList>
            <person name="Kjaerup R.B."/>
            <person name="Dalgaard T.S."/>
            <person name="Juul-Madsen H.R."/>
        </authorList>
    </citation>
    <scope>NUCLEOTIDE SEQUENCE [LARGE SCALE GENOMIC DNA]</scope>
    <source>
        <strain evidence="10 11">CECT 8886</strain>
    </source>
</reference>
<organism evidence="10 11">
    <name type="scientific">Marinomonas spartinae</name>
    <dbReference type="NCBI Taxonomy" id="1792290"/>
    <lineage>
        <taxon>Bacteria</taxon>
        <taxon>Pseudomonadati</taxon>
        <taxon>Pseudomonadota</taxon>
        <taxon>Gammaproteobacteria</taxon>
        <taxon>Oceanospirillales</taxon>
        <taxon>Oceanospirillaceae</taxon>
        <taxon>Marinomonas</taxon>
    </lineage>
</organism>
<evidence type="ECO:0000256" key="4">
    <source>
        <dbReference type="ARBA" id="ARBA00022475"/>
    </source>
</evidence>
<feature type="transmembrane region" description="Helical" evidence="8">
    <location>
        <begin position="56"/>
        <end position="74"/>
    </location>
</feature>
<sequence>MSDTSSNTPFKKSYIIITIALALSGLSELASLFFIQPLLPTLSKLYHIPTDHISEILSVETAMLAIGLLVTGSLSDRFGRKRLIVTALFSGAVITCLCSMIHSWDLLVAMMGLLGLTLSGIAAAATAYISEEVPSAVASIVTGYFVFGNSMGGMSGRVFASQMIAHTQLHNIFLGFASLLFAISCLVLFLLPSSKNFNPTHNLKLKNIVSGMGFHLRNKKILPVYFIGFIIFGVFTSLYSFLTFHVTQSPLNLSRSDAGLISICFALSVISAPQAGRLSNKLGSCPVYIGLFITMIVGIVLSLSNSIYTVLAGVIIFTCCFFGCHSISLRWVNKHAEKDRGQATSIYLFFYYIGGSIVGYINGYIYSDLGWKGLVIFVAALLLVAIIIAGYLRHIPSEQAEAAAAS</sequence>
<dbReference type="PANTHER" id="PTHR43271">
    <property type="entry name" value="BLL2771 PROTEIN"/>
    <property type="match status" value="1"/>
</dbReference>
<dbReference type="PANTHER" id="PTHR43271:SF1">
    <property type="entry name" value="INNER MEMBRANE TRANSPORT PROTEIN YNFM"/>
    <property type="match status" value="1"/>
</dbReference>
<feature type="transmembrane region" description="Helical" evidence="8">
    <location>
        <begin position="222"/>
        <end position="246"/>
    </location>
</feature>
<keyword evidence="4" id="KW-1003">Cell membrane</keyword>
<dbReference type="AlphaFoldDB" id="A0A1A8T8I1"/>
<evidence type="ECO:0000259" key="9">
    <source>
        <dbReference type="PROSITE" id="PS50850"/>
    </source>
</evidence>
<feature type="transmembrane region" description="Helical" evidence="8">
    <location>
        <begin position="258"/>
        <end position="275"/>
    </location>
</feature>
<name>A0A1A8T8I1_9GAMM</name>
<keyword evidence="5 8" id="KW-0812">Transmembrane</keyword>
<feature type="transmembrane region" description="Helical" evidence="8">
    <location>
        <begin position="83"/>
        <end position="102"/>
    </location>
</feature>
<dbReference type="PROSITE" id="PS50850">
    <property type="entry name" value="MFS"/>
    <property type="match status" value="1"/>
</dbReference>
<evidence type="ECO:0000256" key="6">
    <source>
        <dbReference type="ARBA" id="ARBA00022989"/>
    </source>
</evidence>
<comment type="similarity">
    <text evidence="2">Belongs to the major facilitator superfamily.</text>
</comment>
<dbReference type="RefSeq" id="WP_067013185.1">
    <property type="nucleotide sequence ID" value="NZ_FLOB01000002.1"/>
</dbReference>
<feature type="transmembrane region" description="Helical" evidence="8">
    <location>
        <begin position="136"/>
        <end position="160"/>
    </location>
</feature>
<dbReference type="OrthoDB" id="63984at2"/>
<evidence type="ECO:0000313" key="10">
    <source>
        <dbReference type="EMBL" id="SBS27611.1"/>
    </source>
</evidence>
<protein>
    <submittedName>
        <fullName evidence="10">Inner membrane transport protein YnfM</fullName>
    </submittedName>
</protein>
<dbReference type="GO" id="GO:0022857">
    <property type="term" value="F:transmembrane transporter activity"/>
    <property type="evidence" value="ECO:0007669"/>
    <property type="project" value="InterPro"/>
</dbReference>
<feature type="transmembrane region" description="Helical" evidence="8">
    <location>
        <begin position="172"/>
        <end position="191"/>
    </location>
</feature>
<dbReference type="Gene3D" id="1.20.1250.20">
    <property type="entry name" value="MFS general substrate transporter like domains"/>
    <property type="match status" value="1"/>
</dbReference>
<dbReference type="InterPro" id="IPR020846">
    <property type="entry name" value="MFS_dom"/>
</dbReference>
<dbReference type="STRING" id="1792290.MSP8886_00899"/>
<evidence type="ECO:0000256" key="3">
    <source>
        <dbReference type="ARBA" id="ARBA00022448"/>
    </source>
</evidence>
<feature type="domain" description="Major facilitator superfamily (MFS) profile" evidence="9">
    <location>
        <begin position="17"/>
        <end position="397"/>
    </location>
</feature>
<keyword evidence="3" id="KW-0813">Transport</keyword>
<accession>A0A1A8T8I1</accession>
<evidence type="ECO:0000256" key="1">
    <source>
        <dbReference type="ARBA" id="ARBA00004651"/>
    </source>
</evidence>
<gene>
    <name evidence="10" type="primary">ynfM_2</name>
    <name evidence="10" type="ORF">MSP8886_00899</name>
</gene>
<dbReference type="Proteomes" id="UP000092544">
    <property type="component" value="Unassembled WGS sequence"/>
</dbReference>
<evidence type="ECO:0000313" key="11">
    <source>
        <dbReference type="Proteomes" id="UP000092544"/>
    </source>
</evidence>
<evidence type="ECO:0000256" key="7">
    <source>
        <dbReference type="ARBA" id="ARBA00023136"/>
    </source>
</evidence>
<dbReference type="InterPro" id="IPR036259">
    <property type="entry name" value="MFS_trans_sf"/>
</dbReference>
<feature type="transmembrane region" description="Helical" evidence="8">
    <location>
        <begin position="108"/>
        <end position="129"/>
    </location>
</feature>
<feature type="transmembrane region" description="Helical" evidence="8">
    <location>
        <begin position="344"/>
        <end position="365"/>
    </location>
</feature>
<dbReference type="SUPFAM" id="SSF103473">
    <property type="entry name" value="MFS general substrate transporter"/>
    <property type="match status" value="1"/>
</dbReference>
<keyword evidence="6 8" id="KW-1133">Transmembrane helix</keyword>
<dbReference type="InterPro" id="IPR011701">
    <property type="entry name" value="MFS"/>
</dbReference>
<comment type="subcellular location">
    <subcellularLocation>
        <location evidence="1">Cell membrane</location>
        <topology evidence="1">Multi-pass membrane protein</topology>
    </subcellularLocation>
</comment>
<dbReference type="Pfam" id="PF07690">
    <property type="entry name" value="MFS_1"/>
    <property type="match status" value="2"/>
</dbReference>
<feature type="transmembrane region" description="Helical" evidence="8">
    <location>
        <begin position="310"/>
        <end position="332"/>
    </location>
</feature>
<feature type="transmembrane region" description="Helical" evidence="8">
    <location>
        <begin position="371"/>
        <end position="392"/>
    </location>
</feature>
<evidence type="ECO:0000256" key="8">
    <source>
        <dbReference type="SAM" id="Phobius"/>
    </source>
</evidence>
<keyword evidence="7 8" id="KW-0472">Membrane</keyword>
<feature type="transmembrane region" description="Helical" evidence="8">
    <location>
        <begin position="287"/>
        <end position="304"/>
    </location>
</feature>
<dbReference type="EMBL" id="FLOB01000002">
    <property type="protein sequence ID" value="SBS27611.1"/>
    <property type="molecule type" value="Genomic_DNA"/>
</dbReference>
<evidence type="ECO:0000256" key="2">
    <source>
        <dbReference type="ARBA" id="ARBA00008335"/>
    </source>
</evidence>
<proteinExistence type="inferred from homology"/>
<dbReference type="CDD" id="cd17324">
    <property type="entry name" value="MFS_NepI_like"/>
    <property type="match status" value="1"/>
</dbReference>